<sequence length="343" mass="39152">MTKLQLLNDYLTERLMAAVREILEVVGSTVLEYEEESARAQREIELLRRRLRDAGAEAPVWPEASQPIENLEPEAVSPTEPELDGQDWSLQREISPSEEKLCVGQRQQEASMQCLPFTPPGLKSDHDQDSELPELFKVQIESPTEEPHVADMEPDLVKKEADGPSYSESQQRADSVWASDSRAQMREPPSVNLRQLPGKRTHSCPQCGKTFCHMSRLKIHLRIHTGEKPYSCSLCGKRFNNDGTLKNHQRVHTQVRLYSCTQCGMRFKDAYTCKKHQKVHTGLQSYCCPLCGLQLNDAASLQNHQRIHMEERPYCCTFCGKQFMALGKLNKHLKSHSRETTYS</sequence>
<dbReference type="OrthoDB" id="9439903at2759"/>
<feature type="domain" description="C2H2-type" evidence="15">
    <location>
        <begin position="202"/>
        <end position="229"/>
    </location>
</feature>
<keyword evidence="4" id="KW-0479">Metal-binding</keyword>
<dbReference type="SMART" id="SM00355">
    <property type="entry name" value="ZnF_C2H2"/>
    <property type="match status" value="5"/>
</dbReference>
<feature type="domain" description="C2H2-type" evidence="15">
    <location>
        <begin position="286"/>
        <end position="313"/>
    </location>
</feature>
<evidence type="ECO:0000256" key="7">
    <source>
        <dbReference type="ARBA" id="ARBA00022833"/>
    </source>
</evidence>
<evidence type="ECO:0000256" key="10">
    <source>
        <dbReference type="ARBA" id="ARBA00023163"/>
    </source>
</evidence>
<dbReference type="AlphaFoldDB" id="A0A3B3R1P2"/>
<feature type="domain" description="C2H2-type" evidence="15">
    <location>
        <begin position="314"/>
        <end position="341"/>
    </location>
</feature>
<keyword evidence="8" id="KW-0805">Transcription regulation</keyword>
<evidence type="ECO:0000313" key="17">
    <source>
        <dbReference type="Proteomes" id="UP000261540"/>
    </source>
</evidence>
<dbReference type="Ensembl" id="ENSPKIT00000023563.1">
    <property type="protein sequence ID" value="ENSPKIP00000011616.1"/>
    <property type="gene ID" value="ENSPKIG00000018633.1"/>
</dbReference>
<dbReference type="GO" id="GO:0003677">
    <property type="term" value="F:DNA binding"/>
    <property type="evidence" value="ECO:0007669"/>
    <property type="project" value="UniProtKB-KW"/>
</dbReference>
<dbReference type="PANTHER" id="PTHR16515">
    <property type="entry name" value="PR DOMAIN ZINC FINGER PROTEIN"/>
    <property type="match status" value="1"/>
</dbReference>
<evidence type="ECO:0000256" key="11">
    <source>
        <dbReference type="ARBA" id="ARBA00023242"/>
    </source>
</evidence>
<evidence type="ECO:0000313" key="16">
    <source>
        <dbReference type="Ensembl" id="ENSPKIP00000011616.1"/>
    </source>
</evidence>
<name>A0A3B3R1P2_9TELE</name>
<feature type="coiled-coil region" evidence="13">
    <location>
        <begin position="30"/>
        <end position="57"/>
    </location>
</feature>
<evidence type="ECO:0000256" key="12">
    <source>
        <dbReference type="PROSITE-ProRule" id="PRU00042"/>
    </source>
</evidence>
<reference evidence="16" key="2">
    <citation type="submission" date="2025-09" db="UniProtKB">
        <authorList>
            <consortium name="Ensembl"/>
        </authorList>
    </citation>
    <scope>IDENTIFICATION</scope>
</reference>
<dbReference type="Gene3D" id="3.30.160.60">
    <property type="entry name" value="Classic Zinc Finger"/>
    <property type="match status" value="5"/>
</dbReference>
<dbReference type="RefSeq" id="XP_023648091.1">
    <property type="nucleotide sequence ID" value="XM_023792323.2"/>
</dbReference>
<evidence type="ECO:0000256" key="1">
    <source>
        <dbReference type="ARBA" id="ARBA00003767"/>
    </source>
</evidence>
<dbReference type="GO" id="GO:0005634">
    <property type="term" value="C:nucleus"/>
    <property type="evidence" value="ECO:0007669"/>
    <property type="project" value="UniProtKB-SubCell"/>
</dbReference>
<keyword evidence="6 12" id="KW-0863">Zinc-finger</keyword>
<dbReference type="KEGG" id="pki:111833747"/>
<dbReference type="FunFam" id="3.30.160.60:FF:000446">
    <property type="entry name" value="Zinc finger protein"/>
    <property type="match status" value="1"/>
</dbReference>
<evidence type="ECO:0000259" key="15">
    <source>
        <dbReference type="PROSITE" id="PS50157"/>
    </source>
</evidence>
<dbReference type="FunFam" id="3.30.160.60:FF:000060">
    <property type="entry name" value="zinc finger protein 436"/>
    <property type="match status" value="1"/>
</dbReference>
<keyword evidence="17" id="KW-1185">Reference proteome</keyword>
<keyword evidence="10" id="KW-0804">Transcription</keyword>
<keyword evidence="9" id="KW-0238">DNA-binding</keyword>
<keyword evidence="7" id="KW-0862">Zinc</keyword>
<dbReference type="Pfam" id="PF00096">
    <property type="entry name" value="zf-C2H2"/>
    <property type="match status" value="2"/>
</dbReference>
<organism evidence="16 17">
    <name type="scientific">Paramormyrops kingsleyae</name>
    <dbReference type="NCBI Taxonomy" id="1676925"/>
    <lineage>
        <taxon>Eukaryota</taxon>
        <taxon>Metazoa</taxon>
        <taxon>Chordata</taxon>
        <taxon>Craniata</taxon>
        <taxon>Vertebrata</taxon>
        <taxon>Euteleostomi</taxon>
        <taxon>Actinopterygii</taxon>
        <taxon>Neopterygii</taxon>
        <taxon>Teleostei</taxon>
        <taxon>Osteoglossocephala</taxon>
        <taxon>Osteoglossomorpha</taxon>
        <taxon>Osteoglossiformes</taxon>
        <taxon>Mormyridae</taxon>
        <taxon>Paramormyrops</taxon>
    </lineage>
</organism>
<dbReference type="GO" id="GO:0010468">
    <property type="term" value="P:regulation of gene expression"/>
    <property type="evidence" value="ECO:0007669"/>
    <property type="project" value="TreeGrafter"/>
</dbReference>
<evidence type="ECO:0000256" key="6">
    <source>
        <dbReference type="ARBA" id="ARBA00022771"/>
    </source>
</evidence>
<reference evidence="16" key="1">
    <citation type="submission" date="2025-08" db="UniProtKB">
        <authorList>
            <consortium name="Ensembl"/>
        </authorList>
    </citation>
    <scope>IDENTIFICATION</scope>
</reference>
<dbReference type="InterPro" id="IPR050331">
    <property type="entry name" value="Zinc_finger"/>
</dbReference>
<protein>
    <submittedName>
        <fullName evidence="16">Zinc finger and SCAN domain-containing protein 22-like</fullName>
    </submittedName>
</protein>
<evidence type="ECO:0000256" key="2">
    <source>
        <dbReference type="ARBA" id="ARBA00004123"/>
    </source>
</evidence>
<dbReference type="FunFam" id="3.30.160.60:FF:000100">
    <property type="entry name" value="Zinc finger 45-like"/>
    <property type="match status" value="1"/>
</dbReference>
<feature type="domain" description="C2H2-type" evidence="15">
    <location>
        <begin position="230"/>
        <end position="257"/>
    </location>
</feature>
<dbReference type="FunFam" id="3.30.160.60:FF:001954">
    <property type="entry name" value="Zinc finger protein 787"/>
    <property type="match status" value="1"/>
</dbReference>
<proteinExistence type="inferred from homology"/>
<dbReference type="GeneID" id="111833747"/>
<dbReference type="GeneTree" id="ENSGT00940000154308"/>
<keyword evidence="11" id="KW-0539">Nucleus</keyword>
<evidence type="ECO:0000256" key="4">
    <source>
        <dbReference type="ARBA" id="ARBA00022723"/>
    </source>
</evidence>
<evidence type="ECO:0000256" key="3">
    <source>
        <dbReference type="ARBA" id="ARBA00006991"/>
    </source>
</evidence>
<evidence type="ECO:0000256" key="5">
    <source>
        <dbReference type="ARBA" id="ARBA00022737"/>
    </source>
</evidence>
<evidence type="ECO:0000256" key="13">
    <source>
        <dbReference type="SAM" id="Coils"/>
    </source>
</evidence>
<comment type="subcellular location">
    <subcellularLocation>
        <location evidence="2">Nucleus</location>
    </subcellularLocation>
</comment>
<dbReference type="GO" id="GO:0008270">
    <property type="term" value="F:zinc ion binding"/>
    <property type="evidence" value="ECO:0007669"/>
    <property type="project" value="UniProtKB-KW"/>
</dbReference>
<dbReference type="InterPro" id="IPR036236">
    <property type="entry name" value="Znf_C2H2_sf"/>
</dbReference>
<dbReference type="PROSITE" id="PS50157">
    <property type="entry name" value="ZINC_FINGER_C2H2_2"/>
    <property type="match status" value="5"/>
</dbReference>
<dbReference type="Pfam" id="PF13894">
    <property type="entry name" value="zf-C2H2_4"/>
    <property type="match status" value="1"/>
</dbReference>
<evidence type="ECO:0000256" key="8">
    <source>
        <dbReference type="ARBA" id="ARBA00023015"/>
    </source>
</evidence>
<dbReference type="Pfam" id="PF12874">
    <property type="entry name" value="zf-met"/>
    <property type="match status" value="1"/>
</dbReference>
<evidence type="ECO:0000256" key="9">
    <source>
        <dbReference type="ARBA" id="ARBA00023125"/>
    </source>
</evidence>
<comment type="function">
    <text evidence="1">May be involved in transcriptional regulation.</text>
</comment>
<dbReference type="PROSITE" id="PS00028">
    <property type="entry name" value="ZINC_FINGER_C2H2_1"/>
    <property type="match status" value="5"/>
</dbReference>
<dbReference type="Proteomes" id="UP000261540">
    <property type="component" value="Unplaced"/>
</dbReference>
<dbReference type="SUPFAM" id="SSF57667">
    <property type="entry name" value="beta-beta-alpha zinc fingers"/>
    <property type="match status" value="3"/>
</dbReference>
<evidence type="ECO:0000256" key="14">
    <source>
        <dbReference type="SAM" id="MobiDB-lite"/>
    </source>
</evidence>
<feature type="domain" description="C2H2-type" evidence="15">
    <location>
        <begin position="258"/>
        <end position="285"/>
    </location>
</feature>
<feature type="region of interest" description="Disordered" evidence="14">
    <location>
        <begin position="159"/>
        <end position="195"/>
    </location>
</feature>
<keyword evidence="5" id="KW-0677">Repeat</keyword>
<dbReference type="InterPro" id="IPR013087">
    <property type="entry name" value="Znf_C2H2_type"/>
</dbReference>
<comment type="similarity">
    <text evidence="3">Belongs to the krueppel C2H2-type zinc-finger protein family.</text>
</comment>
<dbReference type="PANTHER" id="PTHR16515:SF49">
    <property type="entry name" value="GASTRULA ZINC FINGER PROTEIN XLCGF49.1-LIKE-RELATED"/>
    <property type="match status" value="1"/>
</dbReference>
<accession>A0A3B3R1P2</accession>
<keyword evidence="13" id="KW-0175">Coiled coil</keyword>